<dbReference type="SUPFAM" id="SSF52540">
    <property type="entry name" value="P-loop containing nucleoside triphosphate hydrolases"/>
    <property type="match status" value="1"/>
</dbReference>
<dbReference type="PROSITE" id="PS50088">
    <property type="entry name" value="ANK_REPEAT"/>
    <property type="match status" value="10"/>
</dbReference>
<organism evidence="6 7">
    <name type="scientific">Trichoderma aggressivum f. europaeum</name>
    <dbReference type="NCBI Taxonomy" id="173218"/>
    <lineage>
        <taxon>Eukaryota</taxon>
        <taxon>Fungi</taxon>
        <taxon>Dikarya</taxon>
        <taxon>Ascomycota</taxon>
        <taxon>Pezizomycotina</taxon>
        <taxon>Sordariomycetes</taxon>
        <taxon>Hypocreomycetidae</taxon>
        <taxon>Hypocreales</taxon>
        <taxon>Hypocreaceae</taxon>
        <taxon>Trichoderma</taxon>
    </lineage>
</organism>
<dbReference type="GO" id="GO:0003824">
    <property type="term" value="F:catalytic activity"/>
    <property type="evidence" value="ECO:0007669"/>
    <property type="project" value="InterPro"/>
</dbReference>
<dbReference type="Proteomes" id="UP001273209">
    <property type="component" value="Unassembled WGS sequence"/>
</dbReference>
<keyword evidence="1" id="KW-0677">Repeat</keyword>
<evidence type="ECO:0000256" key="1">
    <source>
        <dbReference type="ARBA" id="ARBA00022737"/>
    </source>
</evidence>
<feature type="repeat" description="ANK" evidence="2">
    <location>
        <begin position="1163"/>
        <end position="1195"/>
    </location>
</feature>
<feature type="repeat" description="ANK" evidence="2">
    <location>
        <begin position="1232"/>
        <end position="1264"/>
    </location>
</feature>
<dbReference type="InterPro" id="IPR002110">
    <property type="entry name" value="Ankyrin_rpt"/>
</dbReference>
<dbReference type="InterPro" id="IPR036291">
    <property type="entry name" value="NAD(P)-bd_dom_sf"/>
</dbReference>
<dbReference type="PANTHER" id="PTHR46082">
    <property type="entry name" value="ATP/GTP-BINDING PROTEIN-RELATED"/>
    <property type="match status" value="1"/>
</dbReference>
<accession>A0AAE1J852</accession>
<feature type="repeat" description="ANK" evidence="2">
    <location>
        <begin position="1265"/>
        <end position="1297"/>
    </location>
</feature>
<evidence type="ECO:0000259" key="3">
    <source>
        <dbReference type="Pfam" id="PF01048"/>
    </source>
</evidence>
<feature type="repeat" description="ANK" evidence="2">
    <location>
        <begin position="1096"/>
        <end position="1128"/>
    </location>
</feature>
<dbReference type="GeneID" id="87920585"/>
<reference evidence="6" key="1">
    <citation type="submission" date="2023-11" db="EMBL/GenBank/DDBJ databases">
        <title>The genome sequences of three competitors of mushroom-forming fungi.</title>
        <authorList>
            <person name="Beijen E."/>
            <person name="Ohm R.A."/>
        </authorList>
    </citation>
    <scope>NUCLEOTIDE SEQUENCE</scope>
    <source>
        <strain evidence="6">CBS 100526</strain>
    </source>
</reference>
<dbReference type="RefSeq" id="XP_062754951.1">
    <property type="nucleotide sequence ID" value="XM_062900680.1"/>
</dbReference>
<dbReference type="InterPro" id="IPR035994">
    <property type="entry name" value="Nucleoside_phosphorylase_sf"/>
</dbReference>
<dbReference type="Pfam" id="PF24883">
    <property type="entry name" value="NPHP3_N"/>
    <property type="match status" value="1"/>
</dbReference>
<dbReference type="InterPro" id="IPR053137">
    <property type="entry name" value="NLR-like"/>
</dbReference>
<evidence type="ECO:0000313" key="6">
    <source>
        <dbReference type="EMBL" id="KAK4071433.1"/>
    </source>
</evidence>
<gene>
    <name evidence="6" type="ORF">Triagg1_6094</name>
</gene>
<dbReference type="Pfam" id="PF01048">
    <property type="entry name" value="PNP_UDP_1"/>
    <property type="match status" value="1"/>
</dbReference>
<evidence type="ECO:0000259" key="5">
    <source>
        <dbReference type="Pfam" id="PF24883"/>
    </source>
</evidence>
<feature type="domain" description="GPI inositol-deacylase winged helix" evidence="4">
    <location>
        <begin position="917"/>
        <end position="993"/>
    </location>
</feature>
<evidence type="ECO:0000256" key="2">
    <source>
        <dbReference type="PROSITE-ProRule" id="PRU00023"/>
    </source>
</evidence>
<protein>
    <recommendedName>
        <fullName evidence="8">Nucleoside phosphorylase domain-containing protein</fullName>
    </recommendedName>
</protein>
<dbReference type="SUPFAM" id="SSF48403">
    <property type="entry name" value="Ankyrin repeat"/>
    <property type="match status" value="2"/>
</dbReference>
<feature type="domain" description="Nephrocystin 3-like N-terminal" evidence="5">
    <location>
        <begin position="651"/>
        <end position="814"/>
    </location>
</feature>
<dbReference type="SUPFAM" id="SSF53167">
    <property type="entry name" value="Purine and uridine phosphorylases"/>
    <property type="match status" value="1"/>
</dbReference>
<keyword evidence="2" id="KW-0040">ANK repeat</keyword>
<dbReference type="InterPro" id="IPR056884">
    <property type="entry name" value="NPHP3-like_N"/>
</dbReference>
<proteinExistence type="predicted"/>
<dbReference type="InterPro" id="IPR000845">
    <property type="entry name" value="Nucleoside_phosphorylase_d"/>
</dbReference>
<dbReference type="InterPro" id="IPR027417">
    <property type="entry name" value="P-loop_NTPase"/>
</dbReference>
<dbReference type="SUPFAM" id="SSF51735">
    <property type="entry name" value="NAD(P)-binding Rossmann-fold domains"/>
    <property type="match status" value="1"/>
</dbReference>
<name>A0AAE1J852_9HYPO</name>
<dbReference type="InterPro" id="IPR054471">
    <property type="entry name" value="GPIID_WHD"/>
</dbReference>
<feature type="repeat" description="ANK" evidence="2">
    <location>
        <begin position="1330"/>
        <end position="1362"/>
    </location>
</feature>
<dbReference type="Pfam" id="PF12796">
    <property type="entry name" value="Ank_2"/>
    <property type="match status" value="4"/>
</dbReference>
<sequence length="1565" mass="173756">MPGISPVVLILGAGPKVGLPTAKAFASKGYKVAVAARSLNEADSTDGQLNIKSDFANPDDVVNAFVTVRRELGIPSVVIYNAGAATFTSPGDPFAIPLDAFARDMTVNNTSVFVAAQQAVLGFAELPANAPRVFAFTGNILNVKPLPQFLESGAGKSASAHMMMAAAAEYKEKGFKFYYVDERKADGSAAFKIDGDAHAKLFYELSEAKTQGPWLQTFVKGSPSRLRMEARLLEHYVKFRPKQVTVPITSNVRFIYNEITAHVQPDYYFYSIAFLFLDVIPVAASFMMTSKSLSHHDYKVGWICALPKEQTVAMALLDEEHDLLLKPPNDDNVYTLGSISGHNVVIACLPEGQIGANSAANAATQLVNTFPSVSFALMVGIGSGIPPRVRLGDVVVSQPSLGRPGVVQWDFGKAQQEGQIVQTGSLNQPPRALLAALTKLKSRHEMKGHNIHKLLDQMTAKWPRLAPNYTWSARLKDPLYSSPRDAIDSSTIKESRKPGEISIHHGLIASGSQVIKDSSTRDRINKSLAGQALCFETEVAGLMKSFPCIVIRGICDYADSLKKKDWQEYAAAIAAAFAKELLEAVQPADIEGDKRASEVLQIPESVSSTRDATIHKMRRLDETADKEVFNWLTKVDYSLQHGKYFEKRQPGTGKWLLDTREFQDLKSGTKKTLLCRGIPGAGKTILTSVAIHHLENTFGHDQNVGIVYIYCHYKQQGDQDIENLLASMLKQLLRSRTRLPESTAKLFKRHKEKQTRPSHEELLTNLKSVIHLYKTVFFIIDAMDECQFSSLKELLSSLLNLQEDHDIRIFATSRPSPEIIYQFSSDNDLSILDVRAIPSDVLAFLEGQMPSLPRIVRHNPQLQEDIKRGISEAVDGIIHEDLESFRIRNSSNGSQRDQALYHAYEQAMERIDNQKPELKALAMGALSWITLAKRNLTVAELQHALATKEGSSHFDKGDVPDLADISNVCAGLVTVDVKSNVIQLLHSTAQEYFERTQSRWFPDAECMMSKICLTYISFDVFGKNFRPTDWFYDGGERYPFYNYAVNNWAQSIPENMEPSAKLMNSLLNRYKVNLAIEKLHMNSQILRHQFGISVPKSINGLHFAVYFGASKVVSNLLQLGCTTDSKDNYGRTPLWWAAQGGQDAMVELLLNAGAPLEDIDSKNGHTPLMCAVQGKHKRIVRLLLEKGSEVDSKDKQGRTPLIMAIELGAENIVTLLLNKGKADINLRDSSGKSWTPLQWAIHNRHDALGRLLLKEGADVEAEDSKGQTLLLWAIQNGYDSAVRILLGAGSNMSTKNEKPPMPRVVAPGDAKTMLQSTLQVGSNIHMRRQNGWAALLTAVQFKREKILRILQDAGAGMNHKDERGWTLLFHAVYHDNQGTIINTLLDSRMDVNAKDISGKTVLFIAIDRRDESRIYPPLYGGANSSPTYTESRMPFIYSNQHSNVAAIGLLLEKGADVNATDEYGRTPLLYAIIYSMSNVIKLLIDKGADVNARDRNGWTPLLAAVHFDRDNVVKLLLKRGKIDIDARDVNHENAWSLAYKKRRNSIMQLLSQSLVGTVEKSRMDL</sequence>
<dbReference type="Pfam" id="PF00106">
    <property type="entry name" value="adh_short"/>
    <property type="match status" value="1"/>
</dbReference>
<dbReference type="EMBL" id="JAWRVG010000023">
    <property type="protein sequence ID" value="KAK4071433.1"/>
    <property type="molecule type" value="Genomic_DNA"/>
</dbReference>
<dbReference type="PANTHER" id="PTHR46082:SF11">
    <property type="entry name" value="AAA+ ATPASE DOMAIN-CONTAINING PROTEIN-RELATED"/>
    <property type="match status" value="1"/>
</dbReference>
<feature type="repeat" description="ANK" evidence="2">
    <location>
        <begin position="1196"/>
        <end position="1229"/>
    </location>
</feature>
<evidence type="ECO:0008006" key="8">
    <source>
        <dbReference type="Google" id="ProtNLM"/>
    </source>
</evidence>
<keyword evidence="7" id="KW-1185">Reference proteome</keyword>
<dbReference type="Pfam" id="PF22939">
    <property type="entry name" value="WHD_GPIID"/>
    <property type="match status" value="1"/>
</dbReference>
<dbReference type="PROSITE" id="PS50297">
    <property type="entry name" value="ANK_REP_REGION"/>
    <property type="match status" value="7"/>
</dbReference>
<dbReference type="SMART" id="SM00248">
    <property type="entry name" value="ANK"/>
    <property type="match status" value="11"/>
</dbReference>
<feature type="repeat" description="ANK" evidence="2">
    <location>
        <begin position="1129"/>
        <end position="1161"/>
    </location>
</feature>
<dbReference type="Pfam" id="PF00023">
    <property type="entry name" value="Ank"/>
    <property type="match status" value="1"/>
</dbReference>
<evidence type="ECO:0000259" key="4">
    <source>
        <dbReference type="Pfam" id="PF22939"/>
    </source>
</evidence>
<feature type="repeat" description="ANK" evidence="2">
    <location>
        <begin position="1463"/>
        <end position="1495"/>
    </location>
</feature>
<dbReference type="Gene3D" id="3.40.50.720">
    <property type="entry name" value="NAD(P)-binding Rossmann-like Domain"/>
    <property type="match status" value="1"/>
</dbReference>
<dbReference type="Gene3D" id="3.40.50.300">
    <property type="entry name" value="P-loop containing nucleotide triphosphate hydrolases"/>
    <property type="match status" value="1"/>
</dbReference>
<comment type="caution">
    <text evidence="6">The sequence shown here is derived from an EMBL/GenBank/DDBJ whole genome shotgun (WGS) entry which is preliminary data.</text>
</comment>
<dbReference type="InterPro" id="IPR036770">
    <property type="entry name" value="Ankyrin_rpt-contain_sf"/>
</dbReference>
<dbReference type="Gene3D" id="1.25.40.20">
    <property type="entry name" value="Ankyrin repeat-containing domain"/>
    <property type="match status" value="2"/>
</dbReference>
<feature type="repeat" description="ANK" evidence="2">
    <location>
        <begin position="1430"/>
        <end position="1462"/>
    </location>
</feature>
<dbReference type="InterPro" id="IPR002347">
    <property type="entry name" value="SDR_fam"/>
</dbReference>
<dbReference type="Gene3D" id="3.40.50.1580">
    <property type="entry name" value="Nucleoside phosphorylase domain"/>
    <property type="match status" value="1"/>
</dbReference>
<dbReference type="GO" id="GO:0009116">
    <property type="term" value="P:nucleoside metabolic process"/>
    <property type="evidence" value="ECO:0007669"/>
    <property type="project" value="InterPro"/>
</dbReference>
<dbReference type="PRINTS" id="PR01415">
    <property type="entry name" value="ANKYRIN"/>
</dbReference>
<feature type="repeat" description="ANK" evidence="2">
    <location>
        <begin position="1496"/>
        <end position="1520"/>
    </location>
</feature>
<evidence type="ECO:0000313" key="7">
    <source>
        <dbReference type="Proteomes" id="UP001273209"/>
    </source>
</evidence>
<feature type="domain" description="Nucleoside phosphorylase" evidence="3">
    <location>
        <begin position="300"/>
        <end position="582"/>
    </location>
</feature>